<dbReference type="OrthoDB" id="16079at2759"/>
<proteinExistence type="predicted"/>
<dbReference type="GO" id="GO:0034245">
    <property type="term" value="C:mitochondrial DNA-directed RNA polymerase complex"/>
    <property type="evidence" value="ECO:0007669"/>
    <property type="project" value="TreeGrafter"/>
</dbReference>
<comment type="subcellular location">
    <subcellularLocation>
        <location evidence="1">Mitochondrion</location>
    </subcellularLocation>
</comment>
<keyword evidence="4" id="KW-0808">Transferase</keyword>
<keyword evidence="5" id="KW-0949">S-adenosyl-L-methionine</keyword>
<evidence type="ECO:0000256" key="7">
    <source>
        <dbReference type="ARBA" id="ARBA00024915"/>
    </source>
</evidence>
<evidence type="ECO:0000256" key="1">
    <source>
        <dbReference type="ARBA" id="ARBA00004173"/>
    </source>
</evidence>
<evidence type="ECO:0000256" key="4">
    <source>
        <dbReference type="ARBA" id="ARBA00022679"/>
    </source>
</evidence>
<dbReference type="AlphaFoldDB" id="A0A9W7SKD2"/>
<comment type="function">
    <text evidence="7">Mitochondrial transcription factor that confers selective promoter recognition on the core subunit of the yeast mitochondrial RNA polymerase. Interacts with DNA in a non-specific manner.</text>
</comment>
<name>A0A9W7SKD2_9PEZI</name>
<keyword evidence="6" id="KW-0694">RNA-binding</keyword>
<evidence type="ECO:0000256" key="9">
    <source>
        <dbReference type="SAM" id="MobiDB-lite"/>
    </source>
</evidence>
<evidence type="ECO:0000256" key="8">
    <source>
        <dbReference type="SAM" id="Coils"/>
    </source>
</evidence>
<feature type="coiled-coil region" evidence="8">
    <location>
        <begin position="392"/>
        <end position="441"/>
    </location>
</feature>
<dbReference type="InterPro" id="IPR023165">
    <property type="entry name" value="rRNA_Ade_diMease-like_C"/>
</dbReference>
<dbReference type="PANTHER" id="PTHR11727:SF17">
    <property type="entry name" value="DIMETHYLADENOSINE TRANSFERASE 1, MITOCHONDRIAL"/>
    <property type="match status" value="1"/>
</dbReference>
<keyword evidence="3" id="KW-0489">Methyltransferase</keyword>
<evidence type="ECO:0000256" key="6">
    <source>
        <dbReference type="ARBA" id="ARBA00022884"/>
    </source>
</evidence>
<evidence type="ECO:0000256" key="5">
    <source>
        <dbReference type="ARBA" id="ARBA00022691"/>
    </source>
</evidence>
<sequence>MGKPPFAFPPDSRYPVTKLLSRALDDLRVGNLHKGKTHGGEATSNRHEIVSESLCDDIISYLAPTLDQHKGCTLIDVHPGPCLWSSKMHEYLQPRRHLLMEPDDRYYKPFIKPLLDQPGSTYRWTRLPGAHPLNYWANYETVMNDPDLLPGIPTYPVGDPRRRLPNKDVLLIGNLAREYRITRTVAMDYSVLMLIQMVRASLANTIFHQGGPVRMLWWLSEEKKTTIFPPTDLSIQGAIASLSLGATISEIAGTVSVSSMYDAAKHIHKTPVDVTDAMAQQKVHESAKALGMSKPESREWLDPQHSEPPASAGNPLIPLGGGLAGLKKKLKQARDRLPAIEAFLSAGRPYRGWRVPKRLDQTMEYPHCTRICEHLKRDAKPSKGRDNVAGVLLDMQLRFTKLEATLKHLQETCPATTKATLTALKAEIRSLDTTLNDAVQNTVGSNSLSEQVARALNYTTATFLTPPLLTNYARSYPALKAHPHEIWPEPPKGLMLLDLTPNSRDLSVPDLATNADGTKTAQMLIKMLFGSRNEQVAAQLDKIALNAAQDLIPLVPEIRDARKGGRLDEGYVRVRGLTPDMLEGLAKAWLEWPFRPDDLALQLAAEDGVDAEGRGSVAVGEEEDEEGEVIL</sequence>
<feature type="compositionally biased region" description="Basic and acidic residues" evidence="9">
    <location>
        <begin position="295"/>
        <end position="305"/>
    </location>
</feature>
<dbReference type="InterPro" id="IPR001737">
    <property type="entry name" value="KsgA/Erm"/>
</dbReference>
<keyword evidence="11" id="KW-1185">Reference proteome</keyword>
<feature type="region of interest" description="Disordered" evidence="9">
    <location>
        <begin position="612"/>
        <end position="631"/>
    </location>
</feature>
<evidence type="ECO:0000256" key="3">
    <source>
        <dbReference type="ARBA" id="ARBA00022603"/>
    </source>
</evidence>
<dbReference type="InterPro" id="IPR029063">
    <property type="entry name" value="SAM-dependent_MTases_sf"/>
</dbReference>
<keyword evidence="8" id="KW-0175">Coiled coil</keyword>
<dbReference type="Proteomes" id="UP001138500">
    <property type="component" value="Unassembled WGS sequence"/>
</dbReference>
<feature type="region of interest" description="Disordered" evidence="9">
    <location>
        <begin position="290"/>
        <end position="315"/>
    </location>
</feature>
<dbReference type="PANTHER" id="PTHR11727">
    <property type="entry name" value="DIMETHYLADENOSINE TRANSFERASE"/>
    <property type="match status" value="1"/>
</dbReference>
<feature type="compositionally biased region" description="Acidic residues" evidence="9">
    <location>
        <begin position="620"/>
        <end position="631"/>
    </location>
</feature>
<reference evidence="10 11" key="2">
    <citation type="journal article" date="2021" name="Curr. Genet.">
        <title>Genetic response to nitrogen starvation in the aggressive Eucalyptus foliar pathogen Teratosphaeria destructans.</title>
        <authorList>
            <person name="Havenga M."/>
            <person name="Wingfield B.D."/>
            <person name="Wingfield M.J."/>
            <person name="Dreyer L.L."/>
            <person name="Roets F."/>
            <person name="Aylward J."/>
        </authorList>
    </citation>
    <scope>NUCLEOTIDE SEQUENCE [LARGE SCALE GENOMIC DNA]</scope>
    <source>
        <strain evidence="10">CMW44962</strain>
    </source>
</reference>
<comment type="caution">
    <text evidence="10">The sequence shown here is derived from an EMBL/GenBank/DDBJ whole genome shotgun (WGS) entry which is preliminary data.</text>
</comment>
<reference evidence="10 11" key="1">
    <citation type="journal article" date="2018" name="IMA Fungus">
        <title>IMA Genome-F 10: Nine draft genome sequences of Claviceps purpurea s.lat., including C. arundinis, C. humidiphila, and C. cf. spartinae, pseudomolecules for the pitch canker pathogen Fusarium circinatum, draft genome of Davidsoniella eucalypti, Grosmannia galeiformis, Quambalaria eucalypti, and Teratosphaeria destructans.</title>
        <authorList>
            <person name="Wingfield B.D."/>
            <person name="Liu M."/>
            <person name="Nguyen H.D."/>
            <person name="Lane F.A."/>
            <person name="Morgan S.W."/>
            <person name="De Vos L."/>
            <person name="Wilken P.M."/>
            <person name="Duong T.A."/>
            <person name="Aylward J."/>
            <person name="Coetzee M.P."/>
            <person name="Dadej K."/>
            <person name="De Beer Z.W."/>
            <person name="Findlay W."/>
            <person name="Havenga M."/>
            <person name="Kolarik M."/>
            <person name="Menzies J.G."/>
            <person name="Naidoo K."/>
            <person name="Pochopski O."/>
            <person name="Shoukouhi P."/>
            <person name="Santana Q.C."/>
            <person name="Seifert K.A."/>
            <person name="Soal N."/>
            <person name="Steenkamp E.T."/>
            <person name="Tatham C.T."/>
            <person name="van der Nest M.A."/>
            <person name="Wingfield M.J."/>
        </authorList>
    </citation>
    <scope>NUCLEOTIDE SEQUENCE [LARGE SCALE GENOMIC DNA]</scope>
    <source>
        <strain evidence="10">CMW44962</strain>
    </source>
</reference>
<accession>A0A9W7SKD2</accession>
<dbReference type="GO" id="GO:0008168">
    <property type="term" value="F:methyltransferase activity"/>
    <property type="evidence" value="ECO:0007669"/>
    <property type="project" value="UniProtKB-KW"/>
</dbReference>
<protein>
    <recommendedName>
        <fullName evidence="2">Mitochondrial transcription factor 1</fullName>
    </recommendedName>
</protein>
<dbReference type="Gene3D" id="1.10.8.100">
    <property type="entry name" value="Ribosomal RNA adenine dimethylase-like, domain 2"/>
    <property type="match status" value="1"/>
</dbReference>
<dbReference type="Gene3D" id="3.40.50.150">
    <property type="entry name" value="Vaccinia Virus protein VP39"/>
    <property type="match status" value="1"/>
</dbReference>
<gene>
    <name evidence="10" type="ORF">Tdes44962_MAKER05214</name>
</gene>
<dbReference type="GO" id="GO:0003723">
    <property type="term" value="F:RNA binding"/>
    <property type="evidence" value="ECO:0007669"/>
    <property type="project" value="UniProtKB-KW"/>
</dbReference>
<organism evidence="10 11">
    <name type="scientific">Teratosphaeria destructans</name>
    <dbReference type="NCBI Taxonomy" id="418781"/>
    <lineage>
        <taxon>Eukaryota</taxon>
        <taxon>Fungi</taxon>
        <taxon>Dikarya</taxon>
        <taxon>Ascomycota</taxon>
        <taxon>Pezizomycotina</taxon>
        <taxon>Dothideomycetes</taxon>
        <taxon>Dothideomycetidae</taxon>
        <taxon>Mycosphaerellales</taxon>
        <taxon>Teratosphaeriaceae</taxon>
        <taxon>Teratosphaeria</taxon>
    </lineage>
</organism>
<dbReference type="EMBL" id="RIBY02002323">
    <property type="protein sequence ID" value="KAH9819376.1"/>
    <property type="molecule type" value="Genomic_DNA"/>
</dbReference>
<dbReference type="GO" id="GO:0034246">
    <property type="term" value="F:mitochondrial transcription factor activity"/>
    <property type="evidence" value="ECO:0007669"/>
    <property type="project" value="TreeGrafter"/>
</dbReference>
<dbReference type="GO" id="GO:0006391">
    <property type="term" value="P:transcription initiation at mitochondrial promoter"/>
    <property type="evidence" value="ECO:0007669"/>
    <property type="project" value="TreeGrafter"/>
</dbReference>
<evidence type="ECO:0000313" key="11">
    <source>
        <dbReference type="Proteomes" id="UP001138500"/>
    </source>
</evidence>
<dbReference type="GO" id="GO:0032259">
    <property type="term" value="P:methylation"/>
    <property type="evidence" value="ECO:0007669"/>
    <property type="project" value="UniProtKB-KW"/>
</dbReference>
<dbReference type="GO" id="GO:0005759">
    <property type="term" value="C:mitochondrial matrix"/>
    <property type="evidence" value="ECO:0007669"/>
    <property type="project" value="TreeGrafter"/>
</dbReference>
<evidence type="ECO:0000313" key="10">
    <source>
        <dbReference type="EMBL" id="KAH9819376.1"/>
    </source>
</evidence>
<evidence type="ECO:0000256" key="2">
    <source>
        <dbReference type="ARBA" id="ARBA00013836"/>
    </source>
</evidence>